<comment type="caution">
    <text evidence="3">The sequence shown here is derived from an EMBL/GenBank/DDBJ whole genome shotgun (WGS) entry which is preliminary data.</text>
</comment>
<dbReference type="EMBL" id="LOHF01000009">
    <property type="protein sequence ID" value="OUM73516.1"/>
    <property type="molecule type" value="Genomic_DNA"/>
</dbReference>
<dbReference type="InterPro" id="IPR032623">
    <property type="entry name" value="FecR_N"/>
</dbReference>
<dbReference type="InterPro" id="IPR006860">
    <property type="entry name" value="FecR"/>
</dbReference>
<evidence type="ECO:0000313" key="3">
    <source>
        <dbReference type="EMBL" id="OUM73516.1"/>
    </source>
</evidence>
<protein>
    <recommendedName>
        <fullName evidence="5">FecR family protein</fullName>
    </recommendedName>
</protein>
<dbReference type="Pfam" id="PF16220">
    <property type="entry name" value="DUF4880"/>
    <property type="match status" value="1"/>
</dbReference>
<dbReference type="PANTHER" id="PTHR30273">
    <property type="entry name" value="PERIPLASMIC SIGNAL SENSOR AND SIGMA FACTOR ACTIVATOR FECR-RELATED"/>
    <property type="match status" value="1"/>
</dbReference>
<evidence type="ECO:0000259" key="2">
    <source>
        <dbReference type="Pfam" id="PF16220"/>
    </source>
</evidence>
<accession>A0A1Y3P112</accession>
<keyword evidence="4" id="KW-1185">Reference proteome</keyword>
<dbReference type="RefSeq" id="WP_238599571.1">
    <property type="nucleotide sequence ID" value="NZ_JBJGBV010000011.1"/>
</dbReference>
<dbReference type="Gene3D" id="3.55.50.30">
    <property type="match status" value="1"/>
</dbReference>
<dbReference type="InterPro" id="IPR012373">
    <property type="entry name" value="Ferrdict_sens_TM"/>
</dbReference>
<proteinExistence type="predicted"/>
<feature type="domain" description="FecR protein" evidence="1">
    <location>
        <begin position="105"/>
        <end position="197"/>
    </location>
</feature>
<name>A0A1Y3P112_9PSED</name>
<dbReference type="PANTHER" id="PTHR30273:SF2">
    <property type="entry name" value="PROTEIN FECR"/>
    <property type="match status" value="1"/>
</dbReference>
<gene>
    <name evidence="3" type="ORF">AUC60_12635</name>
</gene>
<reference evidence="3 4" key="1">
    <citation type="journal article" date="2017" name="Syst. Appl. Microbiol.">
        <title>Pseudomonas caspiana sp. nov., a citrus pathogen in the Pseudomonas syringae phylogenetic group.</title>
        <authorList>
            <person name="Busquets A."/>
            <person name="Gomila M."/>
            <person name="Beiki F."/>
            <person name="Mulet M."/>
            <person name="Rahimian H."/>
            <person name="Garcia-Valdes E."/>
            <person name="Lalucat J."/>
        </authorList>
    </citation>
    <scope>NUCLEOTIDE SEQUENCE [LARGE SCALE GENOMIC DNA]</scope>
    <source>
        <strain evidence="3 4">FBF102</strain>
    </source>
</reference>
<organism evidence="3 4">
    <name type="scientific">Pseudomonas caspiana</name>
    <dbReference type="NCBI Taxonomy" id="1451454"/>
    <lineage>
        <taxon>Bacteria</taxon>
        <taxon>Pseudomonadati</taxon>
        <taxon>Pseudomonadota</taxon>
        <taxon>Gammaproteobacteria</taxon>
        <taxon>Pseudomonadales</taxon>
        <taxon>Pseudomonadaceae</taxon>
        <taxon>Pseudomonas</taxon>
    </lineage>
</organism>
<feature type="domain" description="FecR N-terminal" evidence="2">
    <location>
        <begin position="12"/>
        <end position="53"/>
    </location>
</feature>
<dbReference type="GO" id="GO:0016989">
    <property type="term" value="F:sigma factor antagonist activity"/>
    <property type="evidence" value="ECO:0007669"/>
    <property type="project" value="TreeGrafter"/>
</dbReference>
<dbReference type="PIRSF" id="PIRSF018266">
    <property type="entry name" value="FecR"/>
    <property type="match status" value="1"/>
</dbReference>
<evidence type="ECO:0000259" key="1">
    <source>
        <dbReference type="Pfam" id="PF04773"/>
    </source>
</evidence>
<dbReference type="Pfam" id="PF04773">
    <property type="entry name" value="FecR"/>
    <property type="match status" value="1"/>
</dbReference>
<sequence>MNQAMPNVELEDQAIEQWVHLTSGHANESDHAAFVRWRQQSSAHEAAAVLAEQMWQAIPQSRTAELFVPPAMPKRRPLRWVALAAGLGALALTSFTEPVQVYFADHTTAVGERKMLTLEDGSQVWMNSATALSVHYSANRRDISLLKGEALFQVSKDANRPFVVQASGGSVQAVGTRFDVDRQSQRVRVGVTEGEVKVSSGGQAVPLKVAQQLEFENGSPPSTSSPLDLNTAAAWQRGKLIFNSRPLAEVFADIERYMPGSLVVAGTLPDTAVSGVFNLDDVPGMLNVLSRTQPVRIYQLPWLTVVMNGEAVKEGKAGI</sequence>
<evidence type="ECO:0008006" key="5">
    <source>
        <dbReference type="Google" id="ProtNLM"/>
    </source>
</evidence>
<dbReference type="Gene3D" id="2.60.120.1440">
    <property type="match status" value="1"/>
</dbReference>
<dbReference type="Proteomes" id="UP000195440">
    <property type="component" value="Unassembled WGS sequence"/>
</dbReference>
<evidence type="ECO:0000313" key="4">
    <source>
        <dbReference type="Proteomes" id="UP000195440"/>
    </source>
</evidence>
<dbReference type="AlphaFoldDB" id="A0A1Y3P112"/>